<dbReference type="RefSeq" id="WP_043788065.1">
    <property type="nucleotide sequence ID" value="NZ_JMQI01000076.1"/>
</dbReference>
<evidence type="ECO:0000313" key="5">
    <source>
        <dbReference type="EMBL" id="KDN17120.1"/>
    </source>
</evidence>
<dbReference type="EMBL" id="JMQI01000076">
    <property type="protein sequence ID" value="KDN17120.1"/>
    <property type="molecule type" value="Genomic_DNA"/>
</dbReference>
<dbReference type="STRING" id="287986.DV20_37635"/>
<dbReference type="Proteomes" id="UP000027345">
    <property type="component" value="Unassembled WGS sequence"/>
</dbReference>
<gene>
    <name evidence="5" type="ORF">DV20_37635</name>
</gene>
<evidence type="ECO:0000313" key="6">
    <source>
        <dbReference type="Proteomes" id="UP000027345"/>
    </source>
</evidence>
<dbReference type="OrthoDB" id="3460651at2"/>
<dbReference type="GO" id="GO:0003677">
    <property type="term" value="F:DNA binding"/>
    <property type="evidence" value="ECO:0007669"/>
    <property type="project" value="UniProtKB-KW"/>
</dbReference>
<dbReference type="Pfam" id="PF01022">
    <property type="entry name" value="HTH_5"/>
    <property type="match status" value="1"/>
</dbReference>
<comment type="caution">
    <text evidence="5">The sequence shown here is derived from an EMBL/GenBank/DDBJ whole genome shotgun (WGS) entry which is preliminary data.</text>
</comment>
<dbReference type="eggNOG" id="COG0640">
    <property type="taxonomic scope" value="Bacteria"/>
</dbReference>
<dbReference type="InterPro" id="IPR011991">
    <property type="entry name" value="ArsR-like_HTH"/>
</dbReference>
<dbReference type="Pfam" id="PF19361">
    <property type="entry name" value="DUF5937"/>
    <property type="match status" value="1"/>
</dbReference>
<dbReference type="Gene3D" id="1.10.10.10">
    <property type="entry name" value="Winged helix-like DNA-binding domain superfamily/Winged helix DNA-binding domain"/>
    <property type="match status" value="1"/>
</dbReference>
<dbReference type="InterPro" id="IPR001845">
    <property type="entry name" value="HTH_ArsR_DNA-bd_dom"/>
</dbReference>
<dbReference type="CDD" id="cd00090">
    <property type="entry name" value="HTH_ARSR"/>
    <property type="match status" value="1"/>
</dbReference>
<dbReference type="InterPro" id="IPR051011">
    <property type="entry name" value="Metal_resp_trans_reg"/>
</dbReference>
<organism evidence="5 6">
    <name type="scientific">Amycolatopsis rifamycinica</name>
    <dbReference type="NCBI Taxonomy" id="287986"/>
    <lineage>
        <taxon>Bacteria</taxon>
        <taxon>Bacillati</taxon>
        <taxon>Actinomycetota</taxon>
        <taxon>Actinomycetes</taxon>
        <taxon>Pseudonocardiales</taxon>
        <taxon>Pseudonocardiaceae</taxon>
        <taxon>Amycolatopsis</taxon>
    </lineage>
</organism>
<reference evidence="5 6" key="1">
    <citation type="submission" date="2014-05" db="EMBL/GenBank/DDBJ databases">
        <title>Draft genome sequence of Amycolatopsis rifamycinica DSM 46095.</title>
        <authorList>
            <person name="Lal R."/>
            <person name="Saxena A."/>
            <person name="Kumari R."/>
            <person name="Mukherjee U."/>
            <person name="Singh P."/>
            <person name="Sangwan N."/>
            <person name="Mahato N.K."/>
        </authorList>
    </citation>
    <scope>NUCLEOTIDE SEQUENCE [LARGE SCALE GENOMIC DNA]</scope>
    <source>
        <strain evidence="5 6">DSM 46095</strain>
    </source>
</reference>
<sequence>MLDLAFSTEDLAHTRFAFSPAWEIVASVRVLNSPGQHALHLPWIKRATAALEEAGLDIGLLRELVPLRHLPGFLAGTPSTPLPDLADELADLRDVPARLVRRELDGMAGPRSPALARLHREPEAGLDRLATLMERYWHLVLAPDWPRIRALLEADVLYRSRLLAEGGAAELFNDLTPLVRWEGGTLTVAHRHLHAAVPLDGRGLVLVPSAFVWPRVFSKTDARWQPVLRYPPRGIATLWETGTATAPGALAAVVGRGRAMLLAELAAPASTAELARRTELSAGAVSQHLGILNAAGLVKRHRAGRHVLYARTSLAEALVAGTGEVDC</sequence>
<feature type="domain" description="HTH arsR-type" evidence="4">
    <location>
        <begin position="248"/>
        <end position="324"/>
    </location>
</feature>
<keyword evidence="6" id="KW-1185">Reference proteome</keyword>
<dbReference type="PANTHER" id="PTHR43132">
    <property type="entry name" value="ARSENICAL RESISTANCE OPERON REPRESSOR ARSR-RELATED"/>
    <property type="match status" value="1"/>
</dbReference>
<dbReference type="InterPro" id="IPR036390">
    <property type="entry name" value="WH_DNA-bd_sf"/>
</dbReference>
<dbReference type="SUPFAM" id="SSF46785">
    <property type="entry name" value="Winged helix' DNA-binding domain"/>
    <property type="match status" value="1"/>
</dbReference>
<protein>
    <submittedName>
        <fullName evidence="5">ArsR family transcriptional regulator</fullName>
    </submittedName>
</protein>
<dbReference type="InterPro" id="IPR045981">
    <property type="entry name" value="DUF5937"/>
</dbReference>
<dbReference type="PANTHER" id="PTHR43132:SF6">
    <property type="entry name" value="HTH-TYPE TRANSCRIPTIONAL REPRESSOR CZRA"/>
    <property type="match status" value="1"/>
</dbReference>
<dbReference type="InterPro" id="IPR036388">
    <property type="entry name" value="WH-like_DNA-bd_sf"/>
</dbReference>
<proteinExistence type="predicted"/>
<keyword evidence="3" id="KW-0804">Transcription</keyword>
<evidence type="ECO:0000256" key="1">
    <source>
        <dbReference type="ARBA" id="ARBA00023015"/>
    </source>
</evidence>
<keyword evidence="1" id="KW-0805">Transcription regulation</keyword>
<name>A0A066TQJ4_9PSEU</name>
<evidence type="ECO:0000256" key="3">
    <source>
        <dbReference type="ARBA" id="ARBA00023163"/>
    </source>
</evidence>
<keyword evidence="2" id="KW-0238">DNA-binding</keyword>
<evidence type="ECO:0000256" key="2">
    <source>
        <dbReference type="ARBA" id="ARBA00023125"/>
    </source>
</evidence>
<accession>A0A066TQJ4</accession>
<evidence type="ECO:0000259" key="4">
    <source>
        <dbReference type="SMART" id="SM00418"/>
    </source>
</evidence>
<dbReference type="SMART" id="SM00418">
    <property type="entry name" value="HTH_ARSR"/>
    <property type="match status" value="1"/>
</dbReference>
<dbReference type="GO" id="GO:0003700">
    <property type="term" value="F:DNA-binding transcription factor activity"/>
    <property type="evidence" value="ECO:0007669"/>
    <property type="project" value="InterPro"/>
</dbReference>
<dbReference type="AlphaFoldDB" id="A0A066TQJ4"/>